<dbReference type="Proteomes" id="UP001289374">
    <property type="component" value="Unassembled WGS sequence"/>
</dbReference>
<reference evidence="8" key="2">
    <citation type="journal article" date="2024" name="Plant">
        <title>Genomic evolution and insights into agronomic trait innovations of Sesamum species.</title>
        <authorList>
            <person name="Miao H."/>
            <person name="Wang L."/>
            <person name="Qu L."/>
            <person name="Liu H."/>
            <person name="Sun Y."/>
            <person name="Le M."/>
            <person name="Wang Q."/>
            <person name="Wei S."/>
            <person name="Zheng Y."/>
            <person name="Lin W."/>
            <person name="Duan Y."/>
            <person name="Cao H."/>
            <person name="Xiong S."/>
            <person name="Wang X."/>
            <person name="Wei L."/>
            <person name="Li C."/>
            <person name="Ma Q."/>
            <person name="Ju M."/>
            <person name="Zhao R."/>
            <person name="Li G."/>
            <person name="Mu C."/>
            <person name="Tian Q."/>
            <person name="Mei H."/>
            <person name="Zhang T."/>
            <person name="Gao T."/>
            <person name="Zhang H."/>
        </authorList>
    </citation>
    <scope>NUCLEOTIDE SEQUENCE</scope>
    <source>
        <strain evidence="8">K16</strain>
    </source>
</reference>
<keyword evidence="2" id="KW-0479">Metal-binding</keyword>
<reference evidence="8" key="1">
    <citation type="submission" date="2020-06" db="EMBL/GenBank/DDBJ databases">
        <authorList>
            <person name="Li T."/>
            <person name="Hu X."/>
            <person name="Zhang T."/>
            <person name="Song X."/>
            <person name="Zhang H."/>
            <person name="Dai N."/>
            <person name="Sheng W."/>
            <person name="Hou X."/>
            <person name="Wei L."/>
        </authorList>
    </citation>
    <scope>NUCLEOTIDE SEQUENCE</scope>
    <source>
        <strain evidence="8">K16</strain>
        <tissue evidence="8">Leaf</tissue>
    </source>
</reference>
<dbReference type="GO" id="GO:0008270">
    <property type="term" value="F:zinc ion binding"/>
    <property type="evidence" value="ECO:0007669"/>
    <property type="project" value="UniProtKB-KW"/>
</dbReference>
<evidence type="ECO:0000313" key="8">
    <source>
        <dbReference type="EMBL" id="KAK4403528.1"/>
    </source>
</evidence>
<organism evidence="8 9">
    <name type="scientific">Sesamum angolense</name>
    <dbReference type="NCBI Taxonomy" id="2727404"/>
    <lineage>
        <taxon>Eukaryota</taxon>
        <taxon>Viridiplantae</taxon>
        <taxon>Streptophyta</taxon>
        <taxon>Embryophyta</taxon>
        <taxon>Tracheophyta</taxon>
        <taxon>Spermatophyta</taxon>
        <taxon>Magnoliopsida</taxon>
        <taxon>eudicotyledons</taxon>
        <taxon>Gunneridae</taxon>
        <taxon>Pentapetalae</taxon>
        <taxon>asterids</taxon>
        <taxon>lamiids</taxon>
        <taxon>Lamiales</taxon>
        <taxon>Pedaliaceae</taxon>
        <taxon>Sesamum</taxon>
    </lineage>
</organism>
<protein>
    <recommendedName>
        <fullName evidence="7">RING-type domain-containing protein</fullName>
    </recommendedName>
</protein>
<proteinExistence type="predicted"/>
<evidence type="ECO:0000256" key="3">
    <source>
        <dbReference type="ARBA" id="ARBA00022737"/>
    </source>
</evidence>
<dbReference type="PROSITE" id="PS51873">
    <property type="entry name" value="TRIAD"/>
    <property type="match status" value="1"/>
</dbReference>
<dbReference type="AlphaFoldDB" id="A0AAE1X244"/>
<dbReference type="GO" id="GO:0016567">
    <property type="term" value="P:protein ubiquitination"/>
    <property type="evidence" value="ECO:0007669"/>
    <property type="project" value="InterPro"/>
</dbReference>
<dbReference type="GO" id="GO:0004842">
    <property type="term" value="F:ubiquitin-protein transferase activity"/>
    <property type="evidence" value="ECO:0007669"/>
    <property type="project" value="InterPro"/>
</dbReference>
<keyword evidence="4" id="KW-0863">Zinc-finger</keyword>
<sequence length="217" mass="24510">MRNREEKASSGIQASAFTCGIYLEPKPSCQKFEHTKNYFAHEFCMSCVTRHIQAKLEGNISTINCPELTCDQTLDPVDCQAMIPPRLFIQWCDCLCRSVVSGSEKCYCPYMDCSEMILNECYETVKRCLCPGCKRLFCYACRVPWHAGYWCSETHQARDFTETRFGFLLETMNWTRCPGCGSPSSVSLAVVMLCADAADCFAMTVAVHLISTIVDVR</sequence>
<name>A0AAE1X244_9LAMI</name>
<keyword evidence="5" id="KW-0833">Ubl conjugation pathway</keyword>
<feature type="domain" description="RING-type" evidence="7">
    <location>
        <begin position="15"/>
        <end position="217"/>
    </location>
</feature>
<keyword evidence="6" id="KW-0862">Zinc</keyword>
<dbReference type="PANTHER" id="PTHR11685">
    <property type="entry name" value="RBR FAMILY RING FINGER AND IBR DOMAIN-CONTAINING"/>
    <property type="match status" value="1"/>
</dbReference>
<accession>A0AAE1X244</accession>
<evidence type="ECO:0000256" key="4">
    <source>
        <dbReference type="ARBA" id="ARBA00022771"/>
    </source>
</evidence>
<evidence type="ECO:0000256" key="2">
    <source>
        <dbReference type="ARBA" id="ARBA00022723"/>
    </source>
</evidence>
<keyword evidence="3" id="KW-0677">Repeat</keyword>
<evidence type="ECO:0000259" key="7">
    <source>
        <dbReference type="PROSITE" id="PS51873"/>
    </source>
</evidence>
<dbReference type="InterPro" id="IPR044066">
    <property type="entry name" value="TRIAD_supradom"/>
</dbReference>
<dbReference type="EMBL" id="JACGWL010000004">
    <property type="protein sequence ID" value="KAK4403528.1"/>
    <property type="molecule type" value="Genomic_DNA"/>
</dbReference>
<dbReference type="InterPro" id="IPR031127">
    <property type="entry name" value="E3_UB_ligase_RBR"/>
</dbReference>
<evidence type="ECO:0000256" key="5">
    <source>
        <dbReference type="ARBA" id="ARBA00022786"/>
    </source>
</evidence>
<keyword evidence="1" id="KW-0808">Transferase</keyword>
<evidence type="ECO:0000313" key="9">
    <source>
        <dbReference type="Proteomes" id="UP001289374"/>
    </source>
</evidence>
<gene>
    <name evidence="8" type="ORF">Sango_0721400</name>
</gene>
<evidence type="ECO:0000256" key="1">
    <source>
        <dbReference type="ARBA" id="ARBA00022679"/>
    </source>
</evidence>
<comment type="caution">
    <text evidence="8">The sequence shown here is derived from an EMBL/GenBank/DDBJ whole genome shotgun (WGS) entry which is preliminary data.</text>
</comment>
<evidence type="ECO:0000256" key="6">
    <source>
        <dbReference type="ARBA" id="ARBA00022833"/>
    </source>
</evidence>
<keyword evidence="9" id="KW-1185">Reference proteome</keyword>